<dbReference type="OrthoDB" id="10252009at2759"/>
<dbReference type="GO" id="GO:0005737">
    <property type="term" value="C:cytoplasm"/>
    <property type="evidence" value="ECO:0007669"/>
    <property type="project" value="TreeGrafter"/>
</dbReference>
<dbReference type="PANTHER" id="PTHR46588:SF1">
    <property type="entry name" value="SERINE_THREONINE_TYROSINE-INTERACTING PROTEIN"/>
    <property type="match status" value="1"/>
</dbReference>
<evidence type="ECO:0000256" key="1">
    <source>
        <dbReference type="ARBA" id="ARBA00009649"/>
    </source>
</evidence>
<sequence>MFETSMTNNVIAAAPYSLRPPSPPFIHIPPTGQGNSLNKPPRLTPSYTHVNSSLLTHADIDIITQNKSQVATDKTADWSYELRRKAQPVVDFIYVGPTSVVRNHAFLKSEGITMILVARDARMSSIPLMSVEKAASELGLEYHYVDIEGCHQTVSEFSGIIYTINNHMLSVYHSQARGSDQGGDSIDPSSFRRGKVLITCESGNDRSAAIVAAYLMAMFKESMVHVLQFINAQRFCCIFDEDIKRKLQSWEDLLAARAQVAQSLPPLEPGAAPASSLSKRHIDEIDMDELTLDDADQPIMDRDRFEGRDAFAPFMDQT</sequence>
<dbReference type="Gene3D" id="3.90.190.10">
    <property type="entry name" value="Protein tyrosine phosphatase superfamily"/>
    <property type="match status" value="1"/>
</dbReference>
<dbReference type="EMBL" id="LKCW01000200">
    <property type="protein sequence ID" value="KPM36511.1"/>
    <property type="molecule type" value="Genomic_DNA"/>
</dbReference>
<reference evidence="3 4" key="1">
    <citation type="submission" date="2015-09" db="EMBL/GenBank/DDBJ databases">
        <title>Draft genome of a European isolate of the apple canker pathogen Neonectria ditissima.</title>
        <authorList>
            <person name="Gomez-Cortecero A."/>
            <person name="Harrison R.J."/>
            <person name="Armitage A.D."/>
        </authorList>
    </citation>
    <scope>NUCLEOTIDE SEQUENCE [LARGE SCALE GENOMIC DNA]</scope>
    <source>
        <strain evidence="3 4">R09/05</strain>
    </source>
</reference>
<dbReference type="GO" id="GO:0005654">
    <property type="term" value="C:nucleoplasm"/>
    <property type="evidence" value="ECO:0007669"/>
    <property type="project" value="TreeGrafter"/>
</dbReference>
<dbReference type="GO" id="GO:1990444">
    <property type="term" value="F:F-box domain binding"/>
    <property type="evidence" value="ECO:0007669"/>
    <property type="project" value="TreeGrafter"/>
</dbReference>
<dbReference type="GO" id="GO:0062026">
    <property type="term" value="P:negative regulation of SCF-dependent proteasomal ubiquitin-dependent catabolic process"/>
    <property type="evidence" value="ECO:0007669"/>
    <property type="project" value="TreeGrafter"/>
</dbReference>
<gene>
    <name evidence="3" type="ORF">AK830_g10038</name>
</gene>
<accession>A0A0P7BB72</accession>
<dbReference type="InterPro" id="IPR000387">
    <property type="entry name" value="Tyr_Pase_dom"/>
</dbReference>
<dbReference type="InterPro" id="IPR029021">
    <property type="entry name" value="Prot-tyrosine_phosphatase-like"/>
</dbReference>
<feature type="domain" description="Tyrosine specific protein phosphatases" evidence="2">
    <location>
        <begin position="155"/>
        <end position="234"/>
    </location>
</feature>
<name>A0A0P7BB72_9HYPO</name>
<dbReference type="InterPro" id="IPR020422">
    <property type="entry name" value="TYR_PHOSPHATASE_DUAL_dom"/>
</dbReference>
<protein>
    <recommendedName>
        <fullName evidence="2">Tyrosine specific protein phosphatases domain-containing protein</fullName>
    </recommendedName>
</protein>
<dbReference type="AlphaFoldDB" id="A0A0P7BB72"/>
<dbReference type="STRING" id="78410.A0A0P7BB72"/>
<dbReference type="Proteomes" id="UP000050424">
    <property type="component" value="Unassembled WGS sequence"/>
</dbReference>
<dbReference type="SUPFAM" id="SSF52799">
    <property type="entry name" value="(Phosphotyrosine protein) phosphatases II"/>
    <property type="match status" value="1"/>
</dbReference>
<dbReference type="PROSITE" id="PS50056">
    <property type="entry name" value="TYR_PHOSPHATASE_2"/>
    <property type="match status" value="1"/>
</dbReference>
<organism evidence="3 4">
    <name type="scientific">Neonectria ditissima</name>
    <dbReference type="NCBI Taxonomy" id="78410"/>
    <lineage>
        <taxon>Eukaryota</taxon>
        <taxon>Fungi</taxon>
        <taxon>Dikarya</taxon>
        <taxon>Ascomycota</taxon>
        <taxon>Pezizomycotina</taxon>
        <taxon>Sordariomycetes</taxon>
        <taxon>Hypocreomycetidae</taxon>
        <taxon>Hypocreales</taxon>
        <taxon>Nectriaceae</taxon>
        <taxon>Neonectria</taxon>
    </lineage>
</organism>
<comment type="caution">
    <text evidence="3">The sequence shown here is derived from an EMBL/GenBank/DDBJ whole genome shotgun (WGS) entry which is preliminary data.</text>
</comment>
<evidence type="ECO:0000313" key="3">
    <source>
        <dbReference type="EMBL" id="KPM36511.1"/>
    </source>
</evidence>
<proteinExistence type="inferred from homology"/>
<dbReference type="GO" id="GO:0070372">
    <property type="term" value="P:regulation of ERK1 and ERK2 cascade"/>
    <property type="evidence" value="ECO:0007669"/>
    <property type="project" value="TreeGrafter"/>
</dbReference>
<dbReference type="InterPro" id="IPR052449">
    <property type="entry name" value="STYX-Interacting_Phosphatase"/>
</dbReference>
<dbReference type="SMART" id="SM00195">
    <property type="entry name" value="DSPc"/>
    <property type="match status" value="1"/>
</dbReference>
<dbReference type="InterPro" id="IPR000340">
    <property type="entry name" value="Dual-sp_phosphatase_cat-dom"/>
</dbReference>
<dbReference type="CDD" id="cd14498">
    <property type="entry name" value="DSP"/>
    <property type="match status" value="1"/>
</dbReference>
<evidence type="ECO:0000313" key="4">
    <source>
        <dbReference type="Proteomes" id="UP000050424"/>
    </source>
</evidence>
<dbReference type="GO" id="GO:0140096">
    <property type="term" value="F:catalytic activity, acting on a protein"/>
    <property type="evidence" value="ECO:0007669"/>
    <property type="project" value="UniProtKB-ARBA"/>
</dbReference>
<keyword evidence="4" id="KW-1185">Reference proteome</keyword>
<dbReference type="PANTHER" id="PTHR46588">
    <property type="entry name" value="SERINE/THREONINE/TYROSINE-INTERACTING PROTEIN"/>
    <property type="match status" value="1"/>
</dbReference>
<comment type="similarity">
    <text evidence="1">Belongs to the protein-tyrosine phosphatase family. Non-receptor class subfamily.</text>
</comment>
<dbReference type="Pfam" id="PF00782">
    <property type="entry name" value="DSPc"/>
    <property type="match status" value="1"/>
</dbReference>
<evidence type="ECO:0000259" key="2">
    <source>
        <dbReference type="PROSITE" id="PS50056"/>
    </source>
</evidence>